<organism evidence="4 5">
    <name type="scientific">Acanthamoeba polyphaga mimivirus Kroon</name>
    <dbReference type="NCBI Taxonomy" id="3069720"/>
    <lineage>
        <taxon>Viruses</taxon>
        <taxon>Varidnaviria</taxon>
        <taxon>Bamfordvirae</taxon>
        <taxon>Nucleocytoviricota</taxon>
        <taxon>Megaviricetes</taxon>
        <taxon>Imitervirales</taxon>
        <taxon>Mimiviridae</taxon>
        <taxon>Megamimivirinae</taxon>
        <taxon>Mimivirus</taxon>
        <taxon>Mimivirus lagoaense</taxon>
    </lineage>
</organism>
<accession>A0A0G2Y5J0</accession>
<dbReference type="GO" id="GO:0005524">
    <property type="term" value="F:ATP binding"/>
    <property type="evidence" value="ECO:0007669"/>
    <property type="project" value="InterPro"/>
</dbReference>
<dbReference type="SMART" id="SM00487">
    <property type="entry name" value="DEXDc"/>
    <property type="match status" value="1"/>
</dbReference>
<dbReference type="GO" id="GO:0016787">
    <property type="term" value="F:hydrolase activity"/>
    <property type="evidence" value="ECO:0007669"/>
    <property type="project" value="UniProtKB-KW"/>
</dbReference>
<dbReference type="GO" id="GO:0004386">
    <property type="term" value="F:helicase activity"/>
    <property type="evidence" value="ECO:0007669"/>
    <property type="project" value="UniProtKB-KW"/>
</dbReference>
<proteinExistence type="predicted"/>
<protein>
    <submittedName>
        <fullName evidence="4">Helicase</fullName>
    </submittedName>
</protein>
<dbReference type="Proteomes" id="UP000240461">
    <property type="component" value="Segment"/>
</dbReference>
<dbReference type="PANTHER" id="PTHR45629">
    <property type="entry name" value="SNF2/RAD54 FAMILY MEMBER"/>
    <property type="match status" value="1"/>
</dbReference>
<evidence type="ECO:0000313" key="5">
    <source>
        <dbReference type="Proteomes" id="UP000240461"/>
    </source>
</evidence>
<dbReference type="InterPro" id="IPR050496">
    <property type="entry name" value="SNF2_RAD54_helicase_repair"/>
</dbReference>
<dbReference type="GO" id="GO:0003677">
    <property type="term" value="F:DNA binding"/>
    <property type="evidence" value="ECO:0007669"/>
    <property type="project" value="InterPro"/>
</dbReference>
<sequence>MSKTITKKVNKKSKKSTKINPKKLAKKPIIKSIDKPTNLTDVDFDKLIHTVETSTKRHFIAIEFNKKPVNNIANLGAKVNQKARLERSGEYYGIGVEILETIRPLLTNRLIIKILKLLKQENLTTPLKILDLNSLDELHYVLHCWLENATTMYDDCLNSYDKSYPEYDQWIRTVRSDPLNCKIRLTEIGFNEKTGGSVVPADWIDREFDSGISLHKEMDKLETRIGKPPATYAIIHSMIIQKQDSIIEDITNTEFDYLFYIDLVDNKIISELVSKIRKKPYQYVKYNNIVIGFCLEDILTVKKLQDNKKPREVGLYVSRLQKSIRRGRFGSQIMRETIDAINESPNYNLPEHGFMRVSASKQLVWRLFISILEDCRPYVTSGNELSLLDLILLVLITQKCLEYKFTDNLLELIKVTALMAQYNDTKSDLFNWRKFTESIKTPINPKSDYHTAISLALSNVIMMSGDTRMLKKLYSANLVFKEFKRPKCNSSLELTSSNFKLTDQETYQDIMLTSIDHHCKPNIILYYQACIPVSLTTREISSYIWKISSSYNIRSGKTQDNVDQVLRSVQKFLLEKPTKISNEIGNTFLNYSCNEIEPDNKTRRTSFLILFGSKYKFGGKDVMLAGTNKNPVKIKTKNEWIYSKDITVINAYPKKYIYTKYLDPPFGFKWSKPKFWTEIIDGKPFVDGINIDFFDGSIALKSITPLVTKKCNKYTTSLITTFFSGLDIELENILDVRNKSKPQIVNWANTIDLNDIDLELVRCTYTKIFNQFNNTIMIGPCDRSGNKMHNSINYKLEGKLWAIFNLLHYLYPKTISPNSTLNFSLNRSTQGYIHLIESLEQLLFVGKNITGLIPIITTKLWDHQQETVNTIIAKFTDGYHGFGDASDVGSGKTLTSLALASKLINNTNDIHSGILVLLPGNKLIATWKDEIDKHTKNFDVKLHKPSGNIGKIKRNTIVISTMGRQRDNPINHKWLLVIIDECLSVQNKNALQTEQAFIQSLLAKYLIMMSATFFRTRFDKLYYMLKMLQTGLPERKQYLETILAESIVAKVPLSGMKWTTNIVNFQLNSPTRELYNKIVDKDLSVEAKYAKLNSLLVNNKEVNNIVVKQLSKLIDELTKQGCKCLIYARSQDEAKLWSDNLKIPIYPKKGDHCIVTYHDGTYGLNDLVIYNTIVMRPPSPDSLPQIKGRLARPGQKNNNLRIEYFVLEDTIEEGLLIRLEIASKFVHQYIMPLAKFYNISINHQKYK</sequence>
<dbReference type="Gene3D" id="3.40.50.300">
    <property type="entry name" value="P-loop containing nucleotide triphosphate hydrolases"/>
    <property type="match status" value="1"/>
</dbReference>
<dbReference type="EMBL" id="KM982402">
    <property type="protein sequence ID" value="AKI79849.1"/>
    <property type="molecule type" value="Genomic_DNA"/>
</dbReference>
<evidence type="ECO:0000256" key="2">
    <source>
        <dbReference type="SAM" id="MobiDB-lite"/>
    </source>
</evidence>
<dbReference type="PROSITE" id="PS51192">
    <property type="entry name" value="HELICASE_ATP_BIND_1"/>
    <property type="match status" value="1"/>
</dbReference>
<dbReference type="PANTHER" id="PTHR45629:SF7">
    <property type="entry name" value="DNA EXCISION REPAIR PROTEIN ERCC-6-RELATED"/>
    <property type="match status" value="1"/>
</dbReference>
<reference evidence="4 5" key="1">
    <citation type="submission" date="2014-10" db="EMBL/GenBank/DDBJ databases">
        <title>Pan-genome analysis of Brazilian lineage A amoebal mimiviruses.</title>
        <authorList>
            <person name="Assis F.L."/>
            <person name="Abrahao J.S."/>
            <person name="Kroon E.G."/>
            <person name="Dornas F.P."/>
            <person name="Andrade K.R."/>
            <person name="Borato P.V.M."/>
            <person name="Pilotto M.R."/>
            <person name="Benamar S."/>
            <person name="LaScola B."/>
            <person name="Colson P."/>
        </authorList>
    </citation>
    <scope>NUCLEOTIDE SEQUENCE [LARGE SCALE GENOMIC DNA]</scope>
    <source>
        <strain evidence="4 5">Kroon</strain>
    </source>
</reference>
<keyword evidence="4" id="KW-0547">Nucleotide-binding</keyword>
<evidence type="ECO:0000313" key="4">
    <source>
        <dbReference type="EMBL" id="AKI79849.1"/>
    </source>
</evidence>
<evidence type="ECO:0000259" key="3">
    <source>
        <dbReference type="PROSITE" id="PS51192"/>
    </source>
</evidence>
<dbReference type="SUPFAM" id="SSF52540">
    <property type="entry name" value="P-loop containing nucleoside triphosphate hydrolases"/>
    <property type="match status" value="2"/>
</dbReference>
<evidence type="ECO:0000256" key="1">
    <source>
        <dbReference type="ARBA" id="ARBA00022801"/>
    </source>
</evidence>
<dbReference type="Pfam" id="PF04851">
    <property type="entry name" value="ResIII"/>
    <property type="match status" value="1"/>
</dbReference>
<dbReference type="InterPro" id="IPR006935">
    <property type="entry name" value="Helicase/UvrB_N"/>
</dbReference>
<keyword evidence="4" id="KW-0347">Helicase</keyword>
<dbReference type="InterPro" id="IPR014001">
    <property type="entry name" value="Helicase_ATP-bd"/>
</dbReference>
<keyword evidence="5" id="KW-1185">Reference proteome</keyword>
<name>A0A0G2Y5J0_9VIRU</name>
<keyword evidence="4" id="KW-0067">ATP-binding</keyword>
<feature type="region of interest" description="Disordered" evidence="2">
    <location>
        <begin position="1"/>
        <end position="21"/>
    </location>
</feature>
<dbReference type="InterPro" id="IPR027417">
    <property type="entry name" value="P-loop_NTPase"/>
</dbReference>
<dbReference type="KEGG" id="vg:80513647"/>
<feature type="domain" description="Helicase ATP-binding" evidence="3">
    <location>
        <begin position="873"/>
        <end position="1031"/>
    </location>
</feature>
<keyword evidence="1" id="KW-0378">Hydrolase</keyword>